<proteinExistence type="predicted"/>
<sequence length="101" mass="11195">MLVENGHNGEFIFENVAEELMFPAENELNTISDVASEDECDLDIDLELAHSGPPLPPLANPSMHRLSVFTTEASRRSRTVRCALRTASMNKVASEKHVNET</sequence>
<name>A0A8R1EC03_CAEJA</name>
<keyword evidence="2" id="KW-1185">Reference proteome</keyword>
<accession>A0A8R1EC03</accession>
<evidence type="ECO:0000313" key="1">
    <source>
        <dbReference type="EnsemblMetazoa" id="CJA33491.1"/>
    </source>
</evidence>
<protein>
    <submittedName>
        <fullName evidence="1">Uncharacterized protein</fullName>
    </submittedName>
</protein>
<reference evidence="1" key="2">
    <citation type="submission" date="2022-06" db="UniProtKB">
        <authorList>
            <consortium name="EnsemblMetazoa"/>
        </authorList>
    </citation>
    <scope>IDENTIFICATION</scope>
    <source>
        <strain evidence="1">DF5081</strain>
    </source>
</reference>
<dbReference type="AlphaFoldDB" id="A0A8R1EC03"/>
<dbReference type="EnsemblMetazoa" id="CJA33491.1">
    <property type="protein sequence ID" value="CJA33491.1"/>
    <property type="gene ID" value="WBGene00209338"/>
</dbReference>
<evidence type="ECO:0000313" key="2">
    <source>
        <dbReference type="Proteomes" id="UP000005237"/>
    </source>
</evidence>
<reference evidence="2" key="1">
    <citation type="submission" date="2010-08" db="EMBL/GenBank/DDBJ databases">
        <authorList>
            <consortium name="Caenorhabditis japonica Sequencing Consortium"/>
            <person name="Wilson R.K."/>
        </authorList>
    </citation>
    <scope>NUCLEOTIDE SEQUENCE [LARGE SCALE GENOMIC DNA]</scope>
    <source>
        <strain evidence="2">DF5081</strain>
    </source>
</reference>
<dbReference type="Proteomes" id="UP000005237">
    <property type="component" value="Unassembled WGS sequence"/>
</dbReference>
<organism evidence="1 2">
    <name type="scientific">Caenorhabditis japonica</name>
    <dbReference type="NCBI Taxonomy" id="281687"/>
    <lineage>
        <taxon>Eukaryota</taxon>
        <taxon>Metazoa</taxon>
        <taxon>Ecdysozoa</taxon>
        <taxon>Nematoda</taxon>
        <taxon>Chromadorea</taxon>
        <taxon>Rhabditida</taxon>
        <taxon>Rhabditina</taxon>
        <taxon>Rhabditomorpha</taxon>
        <taxon>Rhabditoidea</taxon>
        <taxon>Rhabditidae</taxon>
        <taxon>Peloderinae</taxon>
        <taxon>Caenorhabditis</taxon>
    </lineage>
</organism>